<evidence type="ECO:0000313" key="2">
    <source>
        <dbReference type="EMBL" id="VEN44826.1"/>
    </source>
</evidence>
<dbReference type="InterPro" id="IPR036691">
    <property type="entry name" value="Endo/exonu/phosph_ase_sf"/>
</dbReference>
<gene>
    <name evidence="1" type="ORF">CALMAC_LOCUS6655</name>
    <name evidence="2" type="ORF">CALMAC_LOCUS7489</name>
</gene>
<evidence type="ECO:0008006" key="4">
    <source>
        <dbReference type="Google" id="ProtNLM"/>
    </source>
</evidence>
<evidence type="ECO:0000313" key="1">
    <source>
        <dbReference type="EMBL" id="VEN43545.1"/>
    </source>
</evidence>
<dbReference type="SUPFAM" id="SSF56219">
    <property type="entry name" value="DNase I-like"/>
    <property type="match status" value="1"/>
</dbReference>
<proteinExistence type="predicted"/>
<dbReference type="OrthoDB" id="7391519at2759"/>
<keyword evidence="3" id="KW-1185">Reference proteome</keyword>
<name>A0A653C6T5_CALMS</name>
<sequence>MLRVMQINLQHKKAATAALCKIFEAEAIDVALIQEPWISGKRVMGLGNIRGTKQL</sequence>
<dbReference type="AlphaFoldDB" id="A0A653C6T5"/>
<reference evidence="1 3" key="1">
    <citation type="submission" date="2019-01" db="EMBL/GenBank/DDBJ databases">
        <authorList>
            <person name="Sayadi A."/>
        </authorList>
    </citation>
    <scope>NUCLEOTIDE SEQUENCE [LARGE SCALE GENOMIC DNA]</scope>
</reference>
<organism evidence="1 3">
    <name type="scientific">Callosobruchus maculatus</name>
    <name type="common">Southern cowpea weevil</name>
    <name type="synonym">Pulse bruchid</name>
    <dbReference type="NCBI Taxonomy" id="64391"/>
    <lineage>
        <taxon>Eukaryota</taxon>
        <taxon>Metazoa</taxon>
        <taxon>Ecdysozoa</taxon>
        <taxon>Arthropoda</taxon>
        <taxon>Hexapoda</taxon>
        <taxon>Insecta</taxon>
        <taxon>Pterygota</taxon>
        <taxon>Neoptera</taxon>
        <taxon>Endopterygota</taxon>
        <taxon>Coleoptera</taxon>
        <taxon>Polyphaga</taxon>
        <taxon>Cucujiformia</taxon>
        <taxon>Chrysomeloidea</taxon>
        <taxon>Chrysomelidae</taxon>
        <taxon>Bruchinae</taxon>
        <taxon>Bruchini</taxon>
        <taxon>Callosobruchus</taxon>
    </lineage>
</organism>
<dbReference type="Gene3D" id="3.60.10.10">
    <property type="entry name" value="Endonuclease/exonuclease/phosphatase"/>
    <property type="match status" value="1"/>
</dbReference>
<dbReference type="EMBL" id="CAACVG010007323">
    <property type="protein sequence ID" value="VEN44826.1"/>
    <property type="molecule type" value="Genomic_DNA"/>
</dbReference>
<evidence type="ECO:0000313" key="3">
    <source>
        <dbReference type="Proteomes" id="UP000410492"/>
    </source>
</evidence>
<protein>
    <recommendedName>
        <fullName evidence="4">Endonuclease/exonuclease/phosphatase domain-containing protein</fullName>
    </recommendedName>
</protein>
<dbReference type="EMBL" id="CAACVG010007082">
    <property type="protein sequence ID" value="VEN43545.1"/>
    <property type="molecule type" value="Genomic_DNA"/>
</dbReference>
<accession>A0A653C6T5</accession>
<dbReference type="Proteomes" id="UP000410492">
    <property type="component" value="Unassembled WGS sequence"/>
</dbReference>